<dbReference type="AlphaFoldDB" id="A0AAV4U8I8"/>
<evidence type="ECO:0000313" key="2">
    <source>
        <dbReference type="Proteomes" id="UP001054945"/>
    </source>
</evidence>
<protein>
    <submittedName>
        <fullName evidence="1">Uncharacterized protein</fullName>
    </submittedName>
</protein>
<sequence>MKERRVNRKKKFGLLPNAILVSFTSEETDLVNLIRQRIGHNNVETPETWLQSIETIVQDEVQEAISPLTRTQKQWSEVRPQVRRSQRILIITKKRPVAEVGPRNIW</sequence>
<gene>
    <name evidence="1" type="ORF">CEXT_760761</name>
</gene>
<proteinExistence type="predicted"/>
<dbReference type="EMBL" id="BPLR01012467">
    <property type="protein sequence ID" value="GIY54074.1"/>
    <property type="molecule type" value="Genomic_DNA"/>
</dbReference>
<accession>A0AAV4U8I8</accession>
<name>A0AAV4U8I8_CAEEX</name>
<dbReference type="Proteomes" id="UP001054945">
    <property type="component" value="Unassembled WGS sequence"/>
</dbReference>
<reference evidence="1 2" key="1">
    <citation type="submission" date="2021-06" db="EMBL/GenBank/DDBJ databases">
        <title>Caerostris extrusa draft genome.</title>
        <authorList>
            <person name="Kono N."/>
            <person name="Arakawa K."/>
        </authorList>
    </citation>
    <scope>NUCLEOTIDE SEQUENCE [LARGE SCALE GENOMIC DNA]</scope>
</reference>
<evidence type="ECO:0000313" key="1">
    <source>
        <dbReference type="EMBL" id="GIY54074.1"/>
    </source>
</evidence>
<comment type="caution">
    <text evidence="1">The sequence shown here is derived from an EMBL/GenBank/DDBJ whole genome shotgun (WGS) entry which is preliminary data.</text>
</comment>
<organism evidence="1 2">
    <name type="scientific">Caerostris extrusa</name>
    <name type="common">Bark spider</name>
    <name type="synonym">Caerostris bankana</name>
    <dbReference type="NCBI Taxonomy" id="172846"/>
    <lineage>
        <taxon>Eukaryota</taxon>
        <taxon>Metazoa</taxon>
        <taxon>Ecdysozoa</taxon>
        <taxon>Arthropoda</taxon>
        <taxon>Chelicerata</taxon>
        <taxon>Arachnida</taxon>
        <taxon>Araneae</taxon>
        <taxon>Araneomorphae</taxon>
        <taxon>Entelegynae</taxon>
        <taxon>Araneoidea</taxon>
        <taxon>Araneidae</taxon>
        <taxon>Caerostris</taxon>
    </lineage>
</organism>
<keyword evidence="2" id="KW-1185">Reference proteome</keyword>